<dbReference type="Gene3D" id="3.40.250.10">
    <property type="entry name" value="Rhodanese-like domain"/>
    <property type="match status" value="1"/>
</dbReference>
<dbReference type="InterPro" id="IPR001763">
    <property type="entry name" value="Rhodanese-like_dom"/>
</dbReference>
<dbReference type="RefSeq" id="WP_009349550.1">
    <property type="nucleotide sequence ID" value="NZ_GL638136.1"/>
</dbReference>
<dbReference type="STRING" id="749551.HMPREF9555_00877"/>
<accession>E7N1M0</accession>
<reference evidence="3 4" key="1">
    <citation type="submission" date="2010-08" db="EMBL/GenBank/DDBJ databases">
        <authorList>
            <person name="Weinstock G."/>
            <person name="Sodergren E."/>
            <person name="Clifton S."/>
            <person name="Fulton L."/>
            <person name="Fulton B."/>
            <person name="Courtney L."/>
            <person name="Fronick C."/>
            <person name="Harrison M."/>
            <person name="Strong C."/>
            <person name="Farmer C."/>
            <person name="Delahaunty K."/>
            <person name="Markovic C."/>
            <person name="Hall O."/>
            <person name="Minx P."/>
            <person name="Tomlinson C."/>
            <person name="Mitreva M."/>
            <person name="Hou S."/>
            <person name="Chen J."/>
            <person name="Wollam A."/>
            <person name="Pepin K.H."/>
            <person name="Johnson M."/>
            <person name="Bhonagiri V."/>
            <person name="Zhang X."/>
            <person name="Suruliraj S."/>
            <person name="Warren W."/>
            <person name="Chinwalla A."/>
            <person name="Mardis E.R."/>
            <person name="Wilson R.K."/>
        </authorList>
    </citation>
    <scope>NUCLEOTIDE SEQUENCE [LARGE SCALE GENOMIC DNA]</scope>
    <source>
        <strain evidence="3 4">F0399</strain>
    </source>
</reference>
<dbReference type="Proteomes" id="UP000004633">
    <property type="component" value="Unassembled WGS sequence"/>
</dbReference>
<comment type="caution">
    <text evidence="3">The sequence shown here is derived from an EMBL/GenBank/DDBJ whole genome shotgun (WGS) entry which is preliminary data.</text>
</comment>
<protein>
    <submittedName>
        <fullName evidence="3">Rhodanese-like protein</fullName>
    </submittedName>
</protein>
<evidence type="ECO:0000313" key="3">
    <source>
        <dbReference type="EMBL" id="EFW29991.1"/>
    </source>
</evidence>
<keyword evidence="1" id="KW-0732">Signal</keyword>
<evidence type="ECO:0000259" key="2">
    <source>
        <dbReference type="PROSITE" id="PS50206"/>
    </source>
</evidence>
<dbReference type="HOGENOM" id="CLU_089574_1_0_9"/>
<sequence>MKKFVAAVLLAAAAVTAFGCGQSSAATGSDGGQTAFRRVTGDEAQKMMESETGYLIVDVRTPQEYAEGHIPHAINVPLDTIGTNPPAELPDKAQMIFVYCRSGARSMTASNKLAQMGYTNIVEMGGIKDWHGEVVK</sequence>
<name>E7N1M0_9FIRM</name>
<dbReference type="SMART" id="SM00450">
    <property type="entry name" value="RHOD"/>
    <property type="match status" value="1"/>
</dbReference>
<dbReference type="CDD" id="cd00158">
    <property type="entry name" value="RHOD"/>
    <property type="match status" value="1"/>
</dbReference>
<evidence type="ECO:0000313" key="4">
    <source>
        <dbReference type="Proteomes" id="UP000004633"/>
    </source>
</evidence>
<feature type="signal peptide" evidence="1">
    <location>
        <begin position="1"/>
        <end position="25"/>
    </location>
</feature>
<dbReference type="PANTHER" id="PTHR43031:SF1">
    <property type="entry name" value="PYRIDINE NUCLEOTIDE-DISULPHIDE OXIDOREDUCTASE"/>
    <property type="match status" value="1"/>
</dbReference>
<dbReference type="EMBL" id="AECV01000014">
    <property type="protein sequence ID" value="EFW29991.1"/>
    <property type="molecule type" value="Genomic_DNA"/>
</dbReference>
<proteinExistence type="predicted"/>
<organism evidence="3 4">
    <name type="scientific">Selenomonas artemidis F0399</name>
    <dbReference type="NCBI Taxonomy" id="749551"/>
    <lineage>
        <taxon>Bacteria</taxon>
        <taxon>Bacillati</taxon>
        <taxon>Bacillota</taxon>
        <taxon>Negativicutes</taxon>
        <taxon>Selenomonadales</taxon>
        <taxon>Selenomonadaceae</taxon>
        <taxon>Selenomonas</taxon>
    </lineage>
</organism>
<dbReference type="PANTHER" id="PTHR43031">
    <property type="entry name" value="FAD-DEPENDENT OXIDOREDUCTASE"/>
    <property type="match status" value="1"/>
</dbReference>
<feature type="domain" description="Rhodanese" evidence="2">
    <location>
        <begin position="50"/>
        <end position="136"/>
    </location>
</feature>
<dbReference type="InterPro" id="IPR050229">
    <property type="entry name" value="GlpE_sulfurtransferase"/>
</dbReference>
<dbReference type="SUPFAM" id="SSF52821">
    <property type="entry name" value="Rhodanese/Cell cycle control phosphatase"/>
    <property type="match status" value="1"/>
</dbReference>
<dbReference type="AlphaFoldDB" id="E7N1M0"/>
<dbReference type="PROSITE" id="PS50206">
    <property type="entry name" value="RHODANESE_3"/>
    <property type="match status" value="1"/>
</dbReference>
<dbReference type="PROSITE" id="PS51257">
    <property type="entry name" value="PROKAR_LIPOPROTEIN"/>
    <property type="match status" value="1"/>
</dbReference>
<feature type="chain" id="PRO_5003222107" evidence="1">
    <location>
        <begin position="26"/>
        <end position="136"/>
    </location>
</feature>
<evidence type="ECO:0000256" key="1">
    <source>
        <dbReference type="SAM" id="SignalP"/>
    </source>
</evidence>
<dbReference type="Pfam" id="PF00581">
    <property type="entry name" value="Rhodanese"/>
    <property type="match status" value="1"/>
</dbReference>
<keyword evidence="4" id="KW-1185">Reference proteome</keyword>
<gene>
    <name evidence="3" type="ORF">HMPREF9555_00877</name>
</gene>
<dbReference type="InterPro" id="IPR036873">
    <property type="entry name" value="Rhodanese-like_dom_sf"/>
</dbReference>